<feature type="transmembrane region" description="Helical" evidence="1">
    <location>
        <begin position="331"/>
        <end position="359"/>
    </location>
</feature>
<feature type="transmembrane region" description="Helical" evidence="1">
    <location>
        <begin position="109"/>
        <end position="133"/>
    </location>
</feature>
<feature type="transmembrane region" description="Helical" evidence="1">
    <location>
        <begin position="379"/>
        <end position="399"/>
    </location>
</feature>
<keyword evidence="4" id="KW-1185">Reference proteome</keyword>
<gene>
    <name evidence="3" type="ORF">BleG1_2983</name>
</gene>
<dbReference type="KEGG" id="ble:BleG1_2983"/>
<evidence type="ECO:0000256" key="1">
    <source>
        <dbReference type="SAM" id="Phobius"/>
    </source>
</evidence>
<feature type="transmembrane region" description="Helical" evidence="1">
    <location>
        <begin position="406"/>
        <end position="427"/>
    </location>
</feature>
<reference evidence="3 4" key="1">
    <citation type="journal article" date="2014" name="Gene">
        <title>A comparative genomic analysis of the alkalitolerant soil bacterium Bacillus lehensis G1.</title>
        <authorList>
            <person name="Noor Y.M."/>
            <person name="Samsulrizal N.H."/>
            <person name="Jema'on N.A."/>
            <person name="Low K.O."/>
            <person name="Ramli A.N."/>
            <person name="Alias N.I."/>
            <person name="Damis S.I."/>
            <person name="Fuzi S.F."/>
            <person name="Isa M.N."/>
            <person name="Murad A.M."/>
            <person name="Raih M.F."/>
            <person name="Bakar F.D."/>
            <person name="Najimudin N."/>
            <person name="Mahadi N.M."/>
            <person name="Illias R.M."/>
        </authorList>
    </citation>
    <scope>NUCLEOTIDE SEQUENCE [LARGE SCALE GENOMIC DNA]</scope>
    <source>
        <strain evidence="3 4">G1</strain>
    </source>
</reference>
<evidence type="ECO:0000313" key="4">
    <source>
        <dbReference type="Proteomes" id="UP000027142"/>
    </source>
</evidence>
<keyword evidence="1" id="KW-0472">Membrane</keyword>
<sequence>MEQLNEQQQDINTYSEKAPSKKSIFTFLIPSLLGALLFLVPFKINDTWTVLIGFAAGTIERSLSAMLPMFLLAIILLSGVLTLLAWVVKPALIMERPALKALFYTSLPWTMIRVLGALFALMVMTQSGFAIIYSPATGGTIFSDLLPVLAVWSVVMGLLMPLLLEYGLMEWLGTLAKKIMRPLFNLPGRASVDSLASWMGNNMMSILITINQYENGYYTKRESAIIVTNFTITSIGFSLIIAQILDLSERFVPFYLTVLVGVFIAAFICPRIPPLSKMHHTYAGDESGAINETAARGSLWSQAFRRGVEKAAHAPKTTSVLKKGAFNALDIWFGMLPLVMAIGTIALVIAEFTSIFTYLSYPLVPVLEWMNIPEAAQAAPALLVGFADMFLPAILGAGIESELTRFVIGAVSLIQLVYMSEIGVMLMRSSIPISFWQLFVIFIQRTVIAIPVVVLIAHVIIF</sequence>
<evidence type="ECO:0000313" key="3">
    <source>
        <dbReference type="EMBL" id="AIC95547.1"/>
    </source>
</evidence>
<keyword evidence="1" id="KW-0812">Transmembrane</keyword>
<dbReference type="OrthoDB" id="1633380at2"/>
<dbReference type="RefSeq" id="WP_038482530.1">
    <property type="nucleotide sequence ID" value="NZ_CP003923.1"/>
</dbReference>
<feature type="transmembrane region" description="Helical" evidence="1">
    <location>
        <begin position="145"/>
        <end position="168"/>
    </location>
</feature>
<feature type="transmembrane region" description="Helical" evidence="1">
    <location>
        <begin position="24"/>
        <end position="44"/>
    </location>
</feature>
<feature type="transmembrane region" description="Helical" evidence="1">
    <location>
        <begin position="224"/>
        <end position="245"/>
    </location>
</feature>
<feature type="domain" description="Nucleoside transporter/FeoB GTPase Gate" evidence="2">
    <location>
        <begin position="146"/>
        <end position="245"/>
    </location>
</feature>
<dbReference type="STRING" id="1246626.BleG1_2983"/>
<accession>A0A060LZC9</accession>
<keyword evidence="1" id="KW-1133">Transmembrane helix</keyword>
<dbReference type="Proteomes" id="UP000027142">
    <property type="component" value="Chromosome"/>
</dbReference>
<feature type="transmembrane region" description="Helical" evidence="1">
    <location>
        <begin position="64"/>
        <end position="88"/>
    </location>
</feature>
<evidence type="ECO:0000259" key="2">
    <source>
        <dbReference type="Pfam" id="PF07670"/>
    </source>
</evidence>
<protein>
    <recommendedName>
        <fullName evidence="2">Nucleoside transporter/FeoB GTPase Gate domain-containing protein</fullName>
    </recommendedName>
</protein>
<feature type="transmembrane region" description="Helical" evidence="1">
    <location>
        <begin position="251"/>
        <end position="269"/>
    </location>
</feature>
<dbReference type="EMBL" id="CP003923">
    <property type="protein sequence ID" value="AIC95547.1"/>
    <property type="molecule type" value="Genomic_DNA"/>
</dbReference>
<proteinExistence type="predicted"/>
<feature type="transmembrane region" description="Helical" evidence="1">
    <location>
        <begin position="433"/>
        <end position="461"/>
    </location>
</feature>
<dbReference type="eggNOG" id="COG3314">
    <property type="taxonomic scope" value="Bacteria"/>
</dbReference>
<dbReference type="Pfam" id="PF07670">
    <property type="entry name" value="Gate"/>
    <property type="match status" value="1"/>
</dbReference>
<dbReference type="HOGENOM" id="CLU_048533_0_0_9"/>
<organism evidence="3 4">
    <name type="scientific">Shouchella lehensis G1</name>
    <dbReference type="NCBI Taxonomy" id="1246626"/>
    <lineage>
        <taxon>Bacteria</taxon>
        <taxon>Bacillati</taxon>
        <taxon>Bacillota</taxon>
        <taxon>Bacilli</taxon>
        <taxon>Bacillales</taxon>
        <taxon>Bacillaceae</taxon>
        <taxon>Shouchella</taxon>
    </lineage>
</organism>
<dbReference type="AlphaFoldDB" id="A0A060LZC9"/>
<dbReference type="PATRIC" id="fig|1246626.3.peg.2973"/>
<name>A0A060LZC9_9BACI</name>
<dbReference type="InterPro" id="IPR011642">
    <property type="entry name" value="Gate_dom"/>
</dbReference>